<evidence type="ECO:0000256" key="1">
    <source>
        <dbReference type="SAM" id="SignalP"/>
    </source>
</evidence>
<dbReference type="RefSeq" id="WP_173127168.1">
    <property type="nucleotide sequence ID" value="NZ_JABRWJ010000007.1"/>
</dbReference>
<protein>
    <submittedName>
        <fullName evidence="2">PEP-CTERM sorting domain-containing protein</fullName>
    </submittedName>
</protein>
<keyword evidence="3" id="KW-1185">Reference proteome</keyword>
<proteinExistence type="predicted"/>
<organism evidence="2 3">
    <name type="scientific">Pseudaquabacterium terrae</name>
    <dbReference type="NCBI Taxonomy" id="2732868"/>
    <lineage>
        <taxon>Bacteria</taxon>
        <taxon>Pseudomonadati</taxon>
        <taxon>Pseudomonadota</taxon>
        <taxon>Betaproteobacteria</taxon>
        <taxon>Burkholderiales</taxon>
        <taxon>Sphaerotilaceae</taxon>
        <taxon>Pseudaquabacterium</taxon>
    </lineage>
</organism>
<accession>A0ABX2EMF4</accession>
<name>A0ABX2EMF4_9BURK</name>
<comment type="caution">
    <text evidence="2">The sequence shown here is derived from an EMBL/GenBank/DDBJ whole genome shotgun (WGS) entry which is preliminary data.</text>
</comment>
<gene>
    <name evidence="2" type="ORF">HLB44_22085</name>
</gene>
<dbReference type="EMBL" id="JABRWJ010000007">
    <property type="protein sequence ID" value="NRF69699.1"/>
    <property type="molecule type" value="Genomic_DNA"/>
</dbReference>
<dbReference type="NCBIfam" id="TIGR02595">
    <property type="entry name" value="PEP_CTERM"/>
    <property type="match status" value="1"/>
</dbReference>
<evidence type="ECO:0000313" key="2">
    <source>
        <dbReference type="EMBL" id="NRF69699.1"/>
    </source>
</evidence>
<feature type="chain" id="PRO_5046089975" evidence="1">
    <location>
        <begin position="20"/>
        <end position="207"/>
    </location>
</feature>
<dbReference type="InterPro" id="IPR013424">
    <property type="entry name" value="Ice-binding_C"/>
</dbReference>
<feature type="signal peptide" evidence="1">
    <location>
        <begin position="1"/>
        <end position="19"/>
    </location>
</feature>
<sequence>MFKLLLCAVLWAYAGVSIAAPVTFSFAGFLIAVDAPLAGDFAVGHSFSGTITIDSNTPDSSPGNPNFGRYSSPNLALTVGGHSFADPVGPGGVFGVLNGFSDTLNILGDATGPTVAGLTPAGYSLFFADTSGTVFADDSFPIWLDLNDFDSGATFRLSFRDLSTGDIFGITGVINSFATTSVPEPGSVWLVFAALVPLLAARRRSRA</sequence>
<dbReference type="Proteomes" id="UP000737171">
    <property type="component" value="Unassembled WGS sequence"/>
</dbReference>
<keyword evidence="1" id="KW-0732">Signal</keyword>
<evidence type="ECO:0000313" key="3">
    <source>
        <dbReference type="Proteomes" id="UP000737171"/>
    </source>
</evidence>
<reference evidence="2 3" key="1">
    <citation type="submission" date="2020-05" db="EMBL/GenBank/DDBJ databases">
        <title>Aquincola sp. isolate from soil.</title>
        <authorList>
            <person name="Han J."/>
            <person name="Kim D.-U."/>
        </authorList>
    </citation>
    <scope>NUCLEOTIDE SEQUENCE [LARGE SCALE GENOMIC DNA]</scope>
    <source>
        <strain evidence="2 3">S2</strain>
    </source>
</reference>